<comment type="caution">
    <text evidence="2">The sequence shown here is derived from an EMBL/GenBank/DDBJ whole genome shotgun (WGS) entry which is preliminary data.</text>
</comment>
<dbReference type="EMBL" id="NMUH01000807">
    <property type="protein sequence ID" value="MQL85082.1"/>
    <property type="molecule type" value="Genomic_DNA"/>
</dbReference>
<feature type="transmembrane region" description="Helical" evidence="1">
    <location>
        <begin position="126"/>
        <end position="147"/>
    </location>
</feature>
<evidence type="ECO:0000256" key="1">
    <source>
        <dbReference type="SAM" id="Phobius"/>
    </source>
</evidence>
<keyword evidence="1" id="KW-1133">Transmembrane helix</keyword>
<proteinExistence type="predicted"/>
<protein>
    <recommendedName>
        <fullName evidence="4">Transmembrane protein</fullName>
    </recommendedName>
</protein>
<feature type="transmembrane region" description="Helical" evidence="1">
    <location>
        <begin position="310"/>
        <end position="328"/>
    </location>
</feature>
<gene>
    <name evidence="2" type="ORF">Taro_017599</name>
</gene>
<sequence length="430" mass="46629">MAAPVCAEVFASVCVDSACSAGVIFGLTRVVLELFEFIAYLTGLHSNPSGSSDSWVAVRPSGSLAGVREVGSLQWYQSSGVVSFQARSECELQESVAVVAWCACFERGGWFARAAVVFVVGLRIRVGLWSAELVEGVLALLAVPLLWGESLLDVPLLLGCVLVGCPLIIGVCVVLAVCLALCACAPLGAVLCSVDVIARAKQMLCVPCCTVGASLGCPMFWCGFPELLVVVLVRFALRTVPTCFCQFLCYLRVEDYSWHFGWWFPPKLPYVVLVVAALSVKMSCRCRRSVCPCCSLPGCCRSRCGASDRVSGRGAGQFVFLIIFWVSRLRWWDFVCPQDREVGFISRALWALSDGHLVSAMGVWLVVLLWKCQSRLVIFLCVWKRFVVRVSFPCFPLVARGGGAGRAFGAMSRTVVTFVAKVPPVVLSRG</sequence>
<name>A0A843UGK3_COLES</name>
<dbReference type="Proteomes" id="UP000652761">
    <property type="component" value="Unassembled WGS sequence"/>
</dbReference>
<evidence type="ECO:0000313" key="3">
    <source>
        <dbReference type="Proteomes" id="UP000652761"/>
    </source>
</evidence>
<feature type="transmembrane region" description="Helical" evidence="1">
    <location>
        <begin position="167"/>
        <end position="191"/>
    </location>
</feature>
<evidence type="ECO:0000313" key="2">
    <source>
        <dbReference type="EMBL" id="MQL85082.1"/>
    </source>
</evidence>
<dbReference type="AlphaFoldDB" id="A0A843UGK3"/>
<evidence type="ECO:0008006" key="4">
    <source>
        <dbReference type="Google" id="ProtNLM"/>
    </source>
</evidence>
<accession>A0A843UGK3</accession>
<keyword evidence="1" id="KW-0472">Membrane</keyword>
<reference evidence="2" key="1">
    <citation type="submission" date="2017-07" db="EMBL/GenBank/DDBJ databases">
        <title>Taro Niue Genome Assembly and Annotation.</title>
        <authorList>
            <person name="Atibalentja N."/>
            <person name="Keating K."/>
            <person name="Fields C.J."/>
        </authorList>
    </citation>
    <scope>NUCLEOTIDE SEQUENCE</scope>
    <source>
        <strain evidence="2">Niue_2</strain>
        <tissue evidence="2">Leaf</tissue>
    </source>
</reference>
<feature type="transmembrane region" description="Helical" evidence="1">
    <location>
        <begin position="260"/>
        <end position="280"/>
    </location>
</feature>
<feature type="transmembrane region" description="Helical" evidence="1">
    <location>
        <begin position="348"/>
        <end position="370"/>
    </location>
</feature>
<keyword evidence="3" id="KW-1185">Reference proteome</keyword>
<keyword evidence="1" id="KW-0812">Transmembrane</keyword>
<organism evidence="2 3">
    <name type="scientific">Colocasia esculenta</name>
    <name type="common">Wild taro</name>
    <name type="synonym">Arum esculentum</name>
    <dbReference type="NCBI Taxonomy" id="4460"/>
    <lineage>
        <taxon>Eukaryota</taxon>
        <taxon>Viridiplantae</taxon>
        <taxon>Streptophyta</taxon>
        <taxon>Embryophyta</taxon>
        <taxon>Tracheophyta</taxon>
        <taxon>Spermatophyta</taxon>
        <taxon>Magnoliopsida</taxon>
        <taxon>Liliopsida</taxon>
        <taxon>Araceae</taxon>
        <taxon>Aroideae</taxon>
        <taxon>Colocasieae</taxon>
        <taxon>Colocasia</taxon>
    </lineage>
</organism>